<evidence type="ECO:0000256" key="9">
    <source>
        <dbReference type="ARBA" id="ARBA00022989"/>
    </source>
</evidence>
<keyword evidence="14" id="KW-1185">Reference proteome</keyword>
<evidence type="ECO:0000313" key="14">
    <source>
        <dbReference type="Proteomes" id="UP000293764"/>
    </source>
</evidence>
<feature type="transmembrane region" description="Helical" evidence="12">
    <location>
        <begin position="81"/>
        <end position="100"/>
    </location>
</feature>
<feature type="transmembrane region" description="Helical" evidence="12">
    <location>
        <begin position="197"/>
        <end position="219"/>
    </location>
</feature>
<feature type="transmembrane region" description="Helical" evidence="12">
    <location>
        <begin position="6"/>
        <end position="32"/>
    </location>
</feature>
<accession>A0A4Q5N3D8</accession>
<dbReference type="AlphaFoldDB" id="A0A4Q5N3D8"/>
<evidence type="ECO:0000256" key="6">
    <source>
        <dbReference type="ARBA" id="ARBA00022692"/>
    </source>
</evidence>
<evidence type="ECO:0000256" key="3">
    <source>
        <dbReference type="ARBA" id="ARBA00022448"/>
    </source>
</evidence>
<keyword evidence="6 12" id="KW-0812">Transmembrane</keyword>
<feature type="transmembrane region" description="Helical" evidence="12">
    <location>
        <begin position="301"/>
        <end position="324"/>
    </location>
</feature>
<keyword evidence="3" id="KW-0813">Transport</keyword>
<comment type="subcellular location">
    <subcellularLocation>
        <location evidence="1">Cell membrane</location>
        <topology evidence="1">Multi-pass membrane protein</topology>
    </subcellularLocation>
</comment>
<dbReference type="PIRSF" id="PIRSF000267">
    <property type="entry name" value="Cyt_oxidse_sub2"/>
    <property type="match status" value="1"/>
</dbReference>
<feature type="transmembrane region" description="Helical" evidence="12">
    <location>
        <begin position="159"/>
        <end position="185"/>
    </location>
</feature>
<keyword evidence="5" id="KW-0349">Heme</keyword>
<reference evidence="13 14" key="1">
    <citation type="submission" date="2019-01" db="EMBL/GenBank/DDBJ databases">
        <title>Novel species of Cellulomonas.</title>
        <authorList>
            <person name="Liu Q."/>
            <person name="Xin Y.-H."/>
        </authorList>
    </citation>
    <scope>NUCLEOTIDE SEQUENCE [LARGE SCALE GENOMIC DNA]</scope>
    <source>
        <strain evidence="13 14">HLT2-17</strain>
    </source>
</reference>
<dbReference type="EMBL" id="SDWW01000003">
    <property type="protein sequence ID" value="RYV52700.1"/>
    <property type="molecule type" value="Genomic_DNA"/>
</dbReference>
<evidence type="ECO:0000256" key="11">
    <source>
        <dbReference type="ARBA" id="ARBA00023136"/>
    </source>
</evidence>
<protein>
    <submittedName>
        <fullName evidence="13">Cytochrome d ubiquinol oxidase subunit II</fullName>
    </submittedName>
</protein>
<keyword evidence="10" id="KW-0408">Iron</keyword>
<dbReference type="PANTHER" id="PTHR43141:SF5">
    <property type="entry name" value="CYTOCHROME BD-I UBIQUINOL OXIDASE SUBUNIT 2"/>
    <property type="match status" value="1"/>
</dbReference>
<dbReference type="GO" id="GO:0016682">
    <property type="term" value="F:oxidoreductase activity, acting on diphenols and related substances as donors, oxygen as acceptor"/>
    <property type="evidence" value="ECO:0007669"/>
    <property type="project" value="TreeGrafter"/>
</dbReference>
<dbReference type="GO" id="GO:0070069">
    <property type="term" value="C:cytochrome complex"/>
    <property type="evidence" value="ECO:0007669"/>
    <property type="project" value="TreeGrafter"/>
</dbReference>
<dbReference type="GO" id="GO:0019646">
    <property type="term" value="P:aerobic electron transport chain"/>
    <property type="evidence" value="ECO:0007669"/>
    <property type="project" value="TreeGrafter"/>
</dbReference>
<sequence length="352" mass="38749">MDLSVLWFLLLAVLWTGYLVLEGFDFGVGMLLKPFARNENERRMLLRTVGPIWDGNEVWLLTAGGATFAAFPEWYATMFSGFYLALLLILVALIVRICAFEWRQKIDDPIWRNRWDWAHTFGAWIPSVLWGVAFANLVQGMQIEIIDGNHQLTGGFFSLITPFTLLGGVTTAALFLTHGAVFLALKTDGEVRVRAGLLAQRLSIGSLLVAAVWAVWAQLAFSSNVFSWVPLVIAALSLVGVVIAARARREGWAFALNAVAIAAAVALIFSIMYPNVMPSSLNPDWSLTIAGASSSKATLQVMSVIALVMVPIVLAYQGWTLWVFRARLTGAQIGSATGLHPFRERSFENVDR</sequence>
<dbReference type="RefSeq" id="WP_130100951.1">
    <property type="nucleotide sequence ID" value="NZ_SDWW01000003.1"/>
</dbReference>
<organism evidence="13 14">
    <name type="scientific">Pengzhenrongella frigida</name>
    <dbReference type="NCBI Taxonomy" id="1259133"/>
    <lineage>
        <taxon>Bacteria</taxon>
        <taxon>Bacillati</taxon>
        <taxon>Actinomycetota</taxon>
        <taxon>Actinomycetes</taxon>
        <taxon>Micrococcales</taxon>
        <taxon>Pengzhenrongella</taxon>
    </lineage>
</organism>
<evidence type="ECO:0000256" key="7">
    <source>
        <dbReference type="ARBA" id="ARBA00022723"/>
    </source>
</evidence>
<feature type="transmembrane region" description="Helical" evidence="12">
    <location>
        <begin position="121"/>
        <end position="139"/>
    </location>
</feature>
<evidence type="ECO:0000256" key="10">
    <source>
        <dbReference type="ARBA" id="ARBA00023004"/>
    </source>
</evidence>
<feature type="transmembrane region" description="Helical" evidence="12">
    <location>
        <begin position="225"/>
        <end position="245"/>
    </location>
</feature>
<proteinExistence type="inferred from homology"/>
<keyword evidence="9 12" id="KW-1133">Transmembrane helix</keyword>
<dbReference type="PANTHER" id="PTHR43141">
    <property type="entry name" value="CYTOCHROME BD2 SUBUNIT II"/>
    <property type="match status" value="1"/>
</dbReference>
<keyword evidence="8" id="KW-0249">Electron transport</keyword>
<dbReference type="Pfam" id="PF02322">
    <property type="entry name" value="Cyt_bd_oxida_II"/>
    <property type="match status" value="1"/>
</dbReference>
<gene>
    <name evidence="13" type="primary">cydB</name>
    <name evidence="13" type="ORF">EUA98_01795</name>
</gene>
<dbReference type="GO" id="GO:0009055">
    <property type="term" value="F:electron transfer activity"/>
    <property type="evidence" value="ECO:0007669"/>
    <property type="project" value="TreeGrafter"/>
</dbReference>
<feature type="transmembrane region" description="Helical" evidence="12">
    <location>
        <begin position="252"/>
        <end position="273"/>
    </location>
</feature>
<evidence type="ECO:0000256" key="12">
    <source>
        <dbReference type="SAM" id="Phobius"/>
    </source>
</evidence>
<dbReference type="GO" id="GO:0046872">
    <property type="term" value="F:metal ion binding"/>
    <property type="evidence" value="ECO:0007669"/>
    <property type="project" value="UniProtKB-KW"/>
</dbReference>
<evidence type="ECO:0000256" key="5">
    <source>
        <dbReference type="ARBA" id="ARBA00022617"/>
    </source>
</evidence>
<dbReference type="InterPro" id="IPR003317">
    <property type="entry name" value="Cyt-d_oxidase_su2"/>
</dbReference>
<evidence type="ECO:0000256" key="8">
    <source>
        <dbReference type="ARBA" id="ARBA00022982"/>
    </source>
</evidence>
<comment type="similarity">
    <text evidence="2">Belongs to the cytochrome ubiquinol oxidase subunit 2 family.</text>
</comment>
<keyword evidence="4" id="KW-1003">Cell membrane</keyword>
<evidence type="ECO:0000256" key="4">
    <source>
        <dbReference type="ARBA" id="ARBA00022475"/>
    </source>
</evidence>
<dbReference type="NCBIfam" id="TIGR00203">
    <property type="entry name" value="cydB"/>
    <property type="match status" value="1"/>
</dbReference>
<dbReference type="OrthoDB" id="9776710at2"/>
<evidence type="ECO:0000313" key="13">
    <source>
        <dbReference type="EMBL" id="RYV52700.1"/>
    </source>
</evidence>
<evidence type="ECO:0000256" key="1">
    <source>
        <dbReference type="ARBA" id="ARBA00004651"/>
    </source>
</evidence>
<dbReference type="Proteomes" id="UP000293764">
    <property type="component" value="Unassembled WGS sequence"/>
</dbReference>
<evidence type="ECO:0000256" key="2">
    <source>
        <dbReference type="ARBA" id="ARBA00007543"/>
    </source>
</evidence>
<name>A0A4Q5N3D8_9MICO</name>
<comment type="caution">
    <text evidence="13">The sequence shown here is derived from an EMBL/GenBank/DDBJ whole genome shotgun (WGS) entry which is preliminary data.</text>
</comment>
<keyword evidence="7" id="KW-0479">Metal-binding</keyword>
<dbReference type="GO" id="GO:0005886">
    <property type="term" value="C:plasma membrane"/>
    <property type="evidence" value="ECO:0007669"/>
    <property type="project" value="UniProtKB-SubCell"/>
</dbReference>
<keyword evidence="11 12" id="KW-0472">Membrane</keyword>